<accession>A0A2P2NXT3</accession>
<dbReference type="EMBL" id="GGEC01066844">
    <property type="protein sequence ID" value="MBX47328.1"/>
    <property type="molecule type" value="Transcribed_RNA"/>
</dbReference>
<reference evidence="1" key="1">
    <citation type="submission" date="2018-02" db="EMBL/GenBank/DDBJ databases">
        <title>Rhizophora mucronata_Transcriptome.</title>
        <authorList>
            <person name="Meera S.P."/>
            <person name="Sreeshan A."/>
            <person name="Augustine A."/>
        </authorList>
    </citation>
    <scope>NUCLEOTIDE SEQUENCE</scope>
    <source>
        <tissue evidence="1">Leaf</tissue>
    </source>
</reference>
<name>A0A2P2NXT3_RHIMU</name>
<sequence length="38" mass="4589">MKGDHIKLWISKWRSQTCHNNDPNLFASQFHNYLYHAS</sequence>
<protein>
    <submittedName>
        <fullName evidence="1">Uncharacterized protein</fullName>
    </submittedName>
</protein>
<evidence type="ECO:0000313" key="1">
    <source>
        <dbReference type="EMBL" id="MBX47328.1"/>
    </source>
</evidence>
<proteinExistence type="predicted"/>
<organism evidence="1">
    <name type="scientific">Rhizophora mucronata</name>
    <name type="common">Asiatic mangrove</name>
    <dbReference type="NCBI Taxonomy" id="61149"/>
    <lineage>
        <taxon>Eukaryota</taxon>
        <taxon>Viridiplantae</taxon>
        <taxon>Streptophyta</taxon>
        <taxon>Embryophyta</taxon>
        <taxon>Tracheophyta</taxon>
        <taxon>Spermatophyta</taxon>
        <taxon>Magnoliopsida</taxon>
        <taxon>eudicotyledons</taxon>
        <taxon>Gunneridae</taxon>
        <taxon>Pentapetalae</taxon>
        <taxon>rosids</taxon>
        <taxon>fabids</taxon>
        <taxon>Malpighiales</taxon>
        <taxon>Rhizophoraceae</taxon>
        <taxon>Rhizophora</taxon>
    </lineage>
</organism>
<dbReference type="AlphaFoldDB" id="A0A2P2NXT3"/>